<feature type="region of interest" description="Disordered" evidence="1">
    <location>
        <begin position="371"/>
        <end position="412"/>
    </location>
</feature>
<evidence type="ECO:0000256" key="1">
    <source>
        <dbReference type="SAM" id="MobiDB-lite"/>
    </source>
</evidence>
<accession>A0A4U0WF31</accession>
<dbReference type="EMBL" id="NAJN01001808">
    <property type="protein sequence ID" value="TKA61097.1"/>
    <property type="molecule type" value="Genomic_DNA"/>
</dbReference>
<feature type="region of interest" description="Disordered" evidence="1">
    <location>
        <begin position="213"/>
        <end position="275"/>
    </location>
</feature>
<dbReference type="Proteomes" id="UP000308768">
    <property type="component" value="Unassembled WGS sequence"/>
</dbReference>
<feature type="region of interest" description="Disordered" evidence="1">
    <location>
        <begin position="162"/>
        <end position="190"/>
    </location>
</feature>
<organism evidence="2 3">
    <name type="scientific">Cryomyces minteri</name>
    <dbReference type="NCBI Taxonomy" id="331657"/>
    <lineage>
        <taxon>Eukaryota</taxon>
        <taxon>Fungi</taxon>
        <taxon>Dikarya</taxon>
        <taxon>Ascomycota</taxon>
        <taxon>Pezizomycotina</taxon>
        <taxon>Dothideomycetes</taxon>
        <taxon>Dothideomycetes incertae sedis</taxon>
        <taxon>Cryomyces</taxon>
    </lineage>
</organism>
<evidence type="ECO:0000313" key="3">
    <source>
        <dbReference type="Proteomes" id="UP000308768"/>
    </source>
</evidence>
<comment type="caution">
    <text evidence="2">The sequence shown here is derived from an EMBL/GenBank/DDBJ whole genome shotgun (WGS) entry which is preliminary data.</text>
</comment>
<gene>
    <name evidence="2" type="ORF">B0A49_12157</name>
</gene>
<protein>
    <submittedName>
        <fullName evidence="2">Uncharacterized protein</fullName>
    </submittedName>
</protein>
<dbReference type="AlphaFoldDB" id="A0A4U0WF31"/>
<dbReference type="STRING" id="331657.A0A4U0WF31"/>
<sequence length="599" mass="65533">MRVAGMELLVHISAPSSKMDDERFKNQALAYADFEASDRFDVIPTSGARRQEVQELVEREVENDVNRGLLISETHRDEERLVTGSERHNGATGLHPGLFYEDRSQVDDQGSVSQSLPPASPAGDATSDSHVLKQAANVIPPSGSRTPLQRLEEIQRRWKQRQRVSASLNTPAPPLRDAEAVSTSQERLPDEILDDTQLAITAIESQLIGSPYASFQSSRGQKGSARRRRLSAGSRSQHLEAQEYTSSEVQSAKRRRLSSGVSPLAEGNPPPLSPEVVRLREHDHQALGYVGEGVRRTFKPDSAALETHQDQDVSISDGGSEKHSLPSELPTSYELSITRSKSSQASIPLPIETSASITDIEAAQGVLPPIEHARTPIPSSPPTEETQRGPPSDRPTESVNLDRTVSPTSVAPLNPESILATHTPADLRALQRLGDLPAEIHAPPPETSTCPFKTHVTASLLLLAENADLATRYSPSQVSRTLRPTERGHWRLDTSVWSPALQLEFWEFLTTLVGSGRAGWGVWCSRGAKPAFPPDRGEDRASVEPVEPPLGGLGIVRVYCWGEVVQHVYLVLFVGSKSRVRRTGAEWIDAEEKVVVQMP</sequence>
<feature type="compositionally biased region" description="Basic and acidic residues" evidence="1">
    <location>
        <begin position="78"/>
        <end position="89"/>
    </location>
</feature>
<dbReference type="OrthoDB" id="5395975at2759"/>
<feature type="region of interest" description="Disordered" evidence="1">
    <location>
        <begin position="305"/>
        <end position="329"/>
    </location>
</feature>
<feature type="region of interest" description="Disordered" evidence="1">
    <location>
        <begin position="78"/>
        <end position="129"/>
    </location>
</feature>
<keyword evidence="3" id="KW-1185">Reference proteome</keyword>
<feature type="compositionally biased region" description="Polar residues" evidence="1">
    <location>
        <begin position="397"/>
        <end position="411"/>
    </location>
</feature>
<proteinExistence type="predicted"/>
<evidence type="ECO:0000313" key="2">
    <source>
        <dbReference type="EMBL" id="TKA61097.1"/>
    </source>
</evidence>
<name>A0A4U0WF31_9PEZI</name>
<reference evidence="2 3" key="1">
    <citation type="submission" date="2017-03" db="EMBL/GenBank/DDBJ databases">
        <title>Genomes of endolithic fungi from Antarctica.</title>
        <authorList>
            <person name="Coleine C."/>
            <person name="Masonjones S."/>
            <person name="Stajich J.E."/>
        </authorList>
    </citation>
    <scope>NUCLEOTIDE SEQUENCE [LARGE SCALE GENOMIC DNA]</scope>
    <source>
        <strain evidence="2 3">CCFEE 5187</strain>
    </source>
</reference>